<evidence type="ECO:0008006" key="3">
    <source>
        <dbReference type="Google" id="ProtNLM"/>
    </source>
</evidence>
<evidence type="ECO:0000313" key="2">
    <source>
        <dbReference type="Proteomes" id="UP000010093"/>
    </source>
</evidence>
<protein>
    <recommendedName>
        <fullName evidence="3">ASCH domain-containing protein</fullName>
    </recommendedName>
</protein>
<sequence>MKIKVNNTEVEAYKLLMRKPYAEAIANGSKTVEIRDFSDFYHKMFVDKEKEKTFNKYLENPDGSMGIDDIVREDITYIRFTNYNQSWHLDVEIYPPHIISPADEEDVKFVRESYGFNELDEEPAKFKNLTDEDEVPMIFAIPIARVINRENI</sequence>
<dbReference type="EMBL" id="CP003388">
    <property type="protein sequence ID" value="AFD55166.1"/>
    <property type="molecule type" value="Genomic_DNA"/>
</dbReference>
<dbReference type="HOGENOM" id="CLU_1674726_0_0_10"/>
<proteinExistence type="predicted"/>
<dbReference type="KEGG" id="rai:RA0C_0152"/>
<dbReference type="KEGG" id="ran:Riean_1951"/>
<dbReference type="Proteomes" id="UP000010093">
    <property type="component" value="Chromosome"/>
</dbReference>
<reference evidence="1 2" key="1">
    <citation type="journal article" date="2012" name="J. Bacteriol.">
        <title>Complete genome sequence of Riemerella anatipestifer reference strain.</title>
        <authorList>
            <person name="Wang X."/>
            <person name="Zhu D."/>
            <person name="Wang M."/>
            <person name="Cheng A."/>
            <person name="Jia R."/>
            <person name="Zhou Y."/>
            <person name="Chen Z."/>
            <person name="Luo Q."/>
            <person name="Liu F."/>
            <person name="Wang Y."/>
            <person name="Chen X.Y."/>
        </authorList>
    </citation>
    <scope>NUCLEOTIDE SEQUENCE [LARGE SCALE GENOMIC DNA]</scope>
    <source>
        <strain evidence="2">DSM 15868</strain>
    </source>
</reference>
<evidence type="ECO:0000313" key="1">
    <source>
        <dbReference type="EMBL" id="AFD55166.1"/>
    </source>
</evidence>
<dbReference type="GeneID" id="93719056"/>
<dbReference type="RefSeq" id="WP_004917890.1">
    <property type="nucleotide sequence ID" value="NC_014738.1"/>
</dbReference>
<accession>E4TE95</accession>
<dbReference type="AlphaFoldDB" id="E4TE95"/>
<name>E4TE95_RIEAD</name>
<gene>
    <name evidence="1" type="ORF">RA0C_0152</name>
</gene>
<organism evidence="1 2">
    <name type="scientific">Riemerella anatipestifer (strain ATCC 11845 / DSM 15868 / JCM 9532 / NCTC 11014)</name>
    <dbReference type="NCBI Taxonomy" id="693978"/>
    <lineage>
        <taxon>Bacteria</taxon>
        <taxon>Pseudomonadati</taxon>
        <taxon>Bacteroidota</taxon>
        <taxon>Flavobacteriia</taxon>
        <taxon>Flavobacteriales</taxon>
        <taxon>Weeksellaceae</taxon>
        <taxon>Riemerella</taxon>
    </lineage>
</organism>
<dbReference type="PATRIC" id="fig|693978.17.peg.157"/>